<dbReference type="PANTHER" id="PTHR42879">
    <property type="entry name" value="3-OXOACYL-(ACYL-CARRIER-PROTEIN) REDUCTASE"/>
    <property type="match status" value="1"/>
</dbReference>
<dbReference type="RefSeq" id="WP_094853501.1">
    <property type="nucleotide sequence ID" value="NZ_NEVM01000002.1"/>
</dbReference>
<dbReference type="InterPro" id="IPR050259">
    <property type="entry name" value="SDR"/>
</dbReference>
<dbReference type="OrthoDB" id="9803333at2"/>
<reference evidence="3" key="1">
    <citation type="submission" date="2017-05" db="EMBL/GenBank/DDBJ databases">
        <title>Complete and WGS of Bordetella genogroups.</title>
        <authorList>
            <person name="Spilker T."/>
            <person name="Lipuma J."/>
        </authorList>
    </citation>
    <scope>NUCLEOTIDE SEQUENCE [LARGE SCALE GENOMIC DNA]</scope>
    <source>
        <strain evidence="3">AU16122</strain>
    </source>
</reference>
<evidence type="ECO:0000256" key="1">
    <source>
        <dbReference type="ARBA" id="ARBA00006484"/>
    </source>
</evidence>
<protein>
    <submittedName>
        <fullName evidence="2">3-oxoacyl-ACP reductase</fullName>
    </submittedName>
</protein>
<dbReference type="Pfam" id="PF00106">
    <property type="entry name" value="adh_short"/>
    <property type="match status" value="1"/>
</dbReference>
<accession>A0A261SBR2</accession>
<sequence length="264" mass="27526">MDLELKGKVAVVTGGSRGIGHAVARAYLAEGVSVAIVARGQAGLDEAQAQLAPHAQRGARVIAIAADLTDAAQAERAVAQAEADLGPIDILVNSAGAARRYDPDTLDAEKWQAAMNAKFFPYVYTQDAVLKRMRGRQRGSVVNIIGNGGKQPSVTHVAGGSANAALMLSTIGLAQHYAKLGIRINAINPGPTYTGRVDQALEVESKRLGISKEQALSDAQARIPMGRYGKPEEVADVTLFLSSARASYVVGAVVPMNGGVTPTM</sequence>
<dbReference type="EMBL" id="NEVM01000002">
    <property type="protein sequence ID" value="OZI34511.1"/>
    <property type="molecule type" value="Genomic_DNA"/>
</dbReference>
<dbReference type="Proteomes" id="UP000216020">
    <property type="component" value="Unassembled WGS sequence"/>
</dbReference>
<proteinExistence type="inferred from homology"/>
<dbReference type="InterPro" id="IPR036291">
    <property type="entry name" value="NAD(P)-bd_dom_sf"/>
</dbReference>
<organism evidence="2 3">
    <name type="scientific">Bordetella genomosp. 10</name>
    <dbReference type="NCBI Taxonomy" id="1416804"/>
    <lineage>
        <taxon>Bacteria</taxon>
        <taxon>Pseudomonadati</taxon>
        <taxon>Pseudomonadota</taxon>
        <taxon>Betaproteobacteria</taxon>
        <taxon>Burkholderiales</taxon>
        <taxon>Alcaligenaceae</taxon>
        <taxon>Bordetella</taxon>
    </lineage>
</organism>
<dbReference type="SUPFAM" id="SSF51735">
    <property type="entry name" value="NAD(P)-binding Rossmann-fold domains"/>
    <property type="match status" value="1"/>
</dbReference>
<dbReference type="PRINTS" id="PR00081">
    <property type="entry name" value="GDHRDH"/>
</dbReference>
<comment type="similarity">
    <text evidence="1">Belongs to the short-chain dehydrogenases/reductases (SDR) family.</text>
</comment>
<dbReference type="InterPro" id="IPR002347">
    <property type="entry name" value="SDR_fam"/>
</dbReference>
<name>A0A261SBR2_9BORD</name>
<evidence type="ECO:0000313" key="2">
    <source>
        <dbReference type="EMBL" id="OZI34511.1"/>
    </source>
</evidence>
<keyword evidence="3" id="KW-1185">Reference proteome</keyword>
<dbReference type="PANTHER" id="PTHR42879:SF6">
    <property type="entry name" value="NADPH-DEPENDENT REDUCTASE BACG"/>
    <property type="match status" value="1"/>
</dbReference>
<dbReference type="Gene3D" id="3.40.50.720">
    <property type="entry name" value="NAD(P)-binding Rossmann-like Domain"/>
    <property type="match status" value="1"/>
</dbReference>
<comment type="caution">
    <text evidence="2">The sequence shown here is derived from an EMBL/GenBank/DDBJ whole genome shotgun (WGS) entry which is preliminary data.</text>
</comment>
<evidence type="ECO:0000313" key="3">
    <source>
        <dbReference type="Proteomes" id="UP000216020"/>
    </source>
</evidence>
<dbReference type="FunFam" id="3.40.50.720:FF:000084">
    <property type="entry name" value="Short-chain dehydrogenase reductase"/>
    <property type="match status" value="1"/>
</dbReference>
<dbReference type="AlphaFoldDB" id="A0A261SBR2"/>
<gene>
    <name evidence="2" type="ORF">CAL29_13470</name>
</gene>